<comment type="caution">
    <text evidence="2">The sequence shown here is derived from an EMBL/GenBank/DDBJ whole genome shotgun (WGS) entry which is preliminary data.</text>
</comment>
<feature type="compositionally biased region" description="Basic residues" evidence="1">
    <location>
        <begin position="335"/>
        <end position="344"/>
    </location>
</feature>
<evidence type="ECO:0000256" key="1">
    <source>
        <dbReference type="SAM" id="MobiDB-lite"/>
    </source>
</evidence>
<evidence type="ECO:0000313" key="3">
    <source>
        <dbReference type="Proteomes" id="UP000709295"/>
    </source>
</evidence>
<proteinExistence type="predicted"/>
<organism evidence="2 3">
    <name type="scientific">Phytophthora aleatoria</name>
    <dbReference type="NCBI Taxonomy" id="2496075"/>
    <lineage>
        <taxon>Eukaryota</taxon>
        <taxon>Sar</taxon>
        <taxon>Stramenopiles</taxon>
        <taxon>Oomycota</taxon>
        <taxon>Peronosporomycetes</taxon>
        <taxon>Peronosporales</taxon>
        <taxon>Peronosporaceae</taxon>
        <taxon>Phytophthora</taxon>
    </lineage>
</organism>
<name>A0A8J5MDT9_9STRA</name>
<protein>
    <submittedName>
        <fullName evidence="2">Uncharacterized protein</fullName>
    </submittedName>
</protein>
<evidence type="ECO:0000313" key="2">
    <source>
        <dbReference type="EMBL" id="KAG6949242.1"/>
    </source>
</evidence>
<gene>
    <name evidence="2" type="ORF">JG688_00014715</name>
</gene>
<keyword evidence="3" id="KW-1185">Reference proteome</keyword>
<sequence>MAAVCEGLLAKLNELMDFLRFAKISDTEFRGVVTFMFRASPDDKDNFACMRTIDMRRGLEVGNTTLHPQDPFLPEVAVVYVSLADFLYMYLGEATATEIAGMVMSGRVSVPWSSYGKLKAFAECFDFSTEKWDAYYADLKARGVVAKIPECTQVCCKQSTKEDIEANWLLVSDATTMSGGGDWEVVSDLQCLNVSKEKREEMDKVFNFTPLEEWLAKLWNGNGARPGEQRPAGSLQSNVKNSLSDLKSMAGRLFVSLEAYKREQMMMQSVPSFGARVDKRQSLGSDDGVEIKERRSSIFRRHLRCSEDSEIVELMRPRDTVVTRISESSESPKERRGRRRRCLL</sequence>
<dbReference type="AlphaFoldDB" id="A0A8J5MDT9"/>
<dbReference type="EMBL" id="JAENGY010001449">
    <property type="protein sequence ID" value="KAG6949242.1"/>
    <property type="molecule type" value="Genomic_DNA"/>
</dbReference>
<dbReference type="Proteomes" id="UP000709295">
    <property type="component" value="Unassembled WGS sequence"/>
</dbReference>
<feature type="region of interest" description="Disordered" evidence="1">
    <location>
        <begin position="323"/>
        <end position="344"/>
    </location>
</feature>
<accession>A0A8J5MDT9</accession>
<reference evidence="2" key="1">
    <citation type="submission" date="2021-01" db="EMBL/GenBank/DDBJ databases">
        <title>Phytophthora aleatoria, a newly-described species from Pinus radiata is distinct from Phytophthora cactorum isolates based on comparative genomics.</title>
        <authorList>
            <person name="Mcdougal R."/>
            <person name="Panda P."/>
            <person name="Williams N."/>
            <person name="Studholme D.J."/>
        </authorList>
    </citation>
    <scope>NUCLEOTIDE SEQUENCE</scope>
    <source>
        <strain evidence="2">NZFS 4037</strain>
    </source>
</reference>